<dbReference type="PROSITE" id="PS51257">
    <property type="entry name" value="PROKAR_LIPOPROTEIN"/>
    <property type="match status" value="1"/>
</dbReference>
<evidence type="ECO:0000313" key="5">
    <source>
        <dbReference type="EMBL" id="VHN99871.1"/>
    </source>
</evidence>
<feature type="domain" description="Choloylglycine hydrolase/NAAA C-terminal" evidence="4">
    <location>
        <begin position="27"/>
        <end position="345"/>
    </location>
</feature>
<evidence type="ECO:0000256" key="2">
    <source>
        <dbReference type="ARBA" id="ARBA00022801"/>
    </source>
</evidence>
<feature type="signal peptide" evidence="3">
    <location>
        <begin position="1"/>
        <end position="26"/>
    </location>
</feature>
<reference evidence="5" key="1">
    <citation type="submission" date="2019-04" db="EMBL/GenBank/DDBJ databases">
        <authorList>
            <person name="Brambilla D."/>
        </authorList>
    </citation>
    <scope>NUCLEOTIDE SEQUENCE</scope>
    <source>
        <strain evidence="5">BAL1</strain>
    </source>
</reference>
<organism evidence="5">
    <name type="scientific">Rheinheimera sp. BAL341</name>
    <dbReference type="NCBI Taxonomy" id="1708203"/>
    <lineage>
        <taxon>Bacteria</taxon>
        <taxon>Pseudomonadati</taxon>
        <taxon>Pseudomonadota</taxon>
        <taxon>Gammaproteobacteria</taxon>
        <taxon>Chromatiales</taxon>
        <taxon>Chromatiaceae</taxon>
        <taxon>Rheinheimera</taxon>
    </lineage>
</organism>
<dbReference type="InterPro" id="IPR029132">
    <property type="entry name" value="CBAH/NAAA_C"/>
</dbReference>
<dbReference type="EMBL" id="CAAJGR010000090">
    <property type="protein sequence ID" value="VHN99871.1"/>
    <property type="molecule type" value="Genomic_DNA"/>
</dbReference>
<feature type="chain" id="PRO_5019852623" evidence="3">
    <location>
        <begin position="27"/>
        <end position="375"/>
    </location>
</feature>
<comment type="similarity">
    <text evidence="1">Belongs to the peptidase C59 family.</text>
</comment>
<name>A0A486XHZ9_9GAMM</name>
<proteinExistence type="inferred from homology"/>
<dbReference type="InterPro" id="IPR052193">
    <property type="entry name" value="Peptidase_C59"/>
</dbReference>
<keyword evidence="2 5" id="KW-0378">Hydrolase</keyword>
<accession>A0A486XHZ9</accession>
<evidence type="ECO:0000256" key="1">
    <source>
        <dbReference type="ARBA" id="ARBA00006625"/>
    </source>
</evidence>
<evidence type="ECO:0000256" key="3">
    <source>
        <dbReference type="SAM" id="SignalP"/>
    </source>
</evidence>
<dbReference type="PANTHER" id="PTHR35527:SF2">
    <property type="entry name" value="HYDROLASE"/>
    <property type="match status" value="1"/>
</dbReference>
<dbReference type="GO" id="GO:0045302">
    <property type="term" value="F:choloylglycine hydrolase activity"/>
    <property type="evidence" value="ECO:0007669"/>
    <property type="project" value="UniProtKB-EC"/>
</dbReference>
<dbReference type="AlphaFoldDB" id="A0A486XHZ9"/>
<keyword evidence="3" id="KW-0732">Signal</keyword>
<evidence type="ECO:0000259" key="4">
    <source>
        <dbReference type="Pfam" id="PF02275"/>
    </source>
</evidence>
<dbReference type="EC" id="3.5.1.24" evidence="5"/>
<dbReference type="SUPFAM" id="SSF56235">
    <property type="entry name" value="N-terminal nucleophile aminohydrolases (Ntn hydrolases)"/>
    <property type="match status" value="1"/>
</dbReference>
<gene>
    <name evidence="5" type="ORF">BAL341_043</name>
</gene>
<dbReference type="InterPro" id="IPR029055">
    <property type="entry name" value="Ntn_hydrolases_N"/>
</dbReference>
<dbReference type="CDD" id="cd00542">
    <property type="entry name" value="Ntn_PVA"/>
    <property type="match status" value="1"/>
</dbReference>
<protein>
    <submittedName>
        <fullName evidence="5">Choloylglycine hydrolase</fullName>
        <ecNumber evidence="5">3.5.1.24</ecNumber>
    </submittedName>
</protein>
<dbReference type="Pfam" id="PF02275">
    <property type="entry name" value="CBAH"/>
    <property type="match status" value="1"/>
</dbReference>
<dbReference type="PANTHER" id="PTHR35527">
    <property type="entry name" value="CHOLOYLGLYCINE HYDROLASE"/>
    <property type="match status" value="1"/>
</dbReference>
<dbReference type="Gene3D" id="3.60.60.10">
    <property type="entry name" value="Penicillin V Acylase, Chain A"/>
    <property type="match status" value="1"/>
</dbReference>
<sequence length="375" mass="40971">MKLKTNFLVAFALGCVFASSSMPAFACTGISLSSDDGGVIVARTVEWALGDAKHNQIVVFPRGKAFRAQTPDGMNGKAWTGKFGLVSVGAYDQPHGPDAMNEMGLYVGAYYFPGYADYTKYEKKYAARSMSVGDFMQWMLSSFASVEEVKRNLDKVRVVDVRDARFGGVPLPFHWKIADSTGDSIVVEIINGGEVKVYDIFKGVITNSPTYDWHLTNLRNYLNLSTQPAAALTIEGELIAPFGAGSGLVGLPGDFTPPSRFVRASLLTATARPLPSSVDAVFEAFRILDGFNIPLGVTGKPDKIASDIESATQITTAADLTNKRYYFHTMNNREVRMIDLSKIDFAKVTEHMIDIDAGKKYTVHELLVTEPDTGR</sequence>